<accession>A0A1G2I087</accession>
<dbReference type="EMBL" id="MHOT01000029">
    <property type="protein sequence ID" value="OGZ67861.1"/>
    <property type="molecule type" value="Genomic_DNA"/>
</dbReference>
<dbReference type="Proteomes" id="UP000178820">
    <property type="component" value="Unassembled WGS sequence"/>
</dbReference>
<evidence type="ECO:0000313" key="1">
    <source>
        <dbReference type="EMBL" id="OGZ67861.1"/>
    </source>
</evidence>
<comment type="caution">
    <text evidence="1">The sequence shown here is derived from an EMBL/GenBank/DDBJ whole genome shotgun (WGS) entry which is preliminary data.</text>
</comment>
<dbReference type="AlphaFoldDB" id="A0A1G2I087"/>
<name>A0A1G2I087_9BACT</name>
<organism evidence="1 2">
    <name type="scientific">Candidatus Staskawiczbacteria bacterium RIFCSPHIGHO2_02_FULL_42_22</name>
    <dbReference type="NCBI Taxonomy" id="1802207"/>
    <lineage>
        <taxon>Bacteria</taxon>
        <taxon>Candidatus Staskawicziibacteriota</taxon>
    </lineage>
</organism>
<reference evidence="1 2" key="1">
    <citation type="journal article" date="2016" name="Nat. Commun.">
        <title>Thousands of microbial genomes shed light on interconnected biogeochemical processes in an aquifer system.</title>
        <authorList>
            <person name="Anantharaman K."/>
            <person name="Brown C.T."/>
            <person name="Hug L.A."/>
            <person name="Sharon I."/>
            <person name="Castelle C.J."/>
            <person name="Probst A.J."/>
            <person name="Thomas B.C."/>
            <person name="Singh A."/>
            <person name="Wilkins M.J."/>
            <person name="Karaoz U."/>
            <person name="Brodie E.L."/>
            <person name="Williams K.H."/>
            <person name="Hubbard S.S."/>
            <person name="Banfield J.F."/>
        </authorList>
    </citation>
    <scope>NUCLEOTIDE SEQUENCE [LARGE SCALE GENOMIC DNA]</scope>
</reference>
<proteinExistence type="predicted"/>
<sequence length="212" mass="24664">MSADKMMIKARGPVWHKKHKDMGIIPEGLHGLDKQATWGKSRTIGWLYGHGTFCITTLKVPIVGIFQWMKNSGNEAKRMEQEIIKYVGLVKKVLMDSKADDQKLYFSLKKYYKMQLVTVPRKGMDKSPLRKKMIKEMMTKANKKDFKKRSVTVEPMQGLIDNIFDLERCWMRGDDSNRWLFASMGIAMQMAQFKAYKQQRSTWDIKSEVLGV</sequence>
<evidence type="ECO:0000313" key="2">
    <source>
        <dbReference type="Proteomes" id="UP000178820"/>
    </source>
</evidence>
<protein>
    <submittedName>
        <fullName evidence="1">Uncharacterized protein</fullName>
    </submittedName>
</protein>
<gene>
    <name evidence="1" type="ORF">A3D44_02510</name>
</gene>
<dbReference type="STRING" id="1802207.A3D44_02510"/>